<accession>A0A2A9DZF0</accession>
<comment type="caution">
    <text evidence="1">The sequence shown here is derived from an EMBL/GenBank/DDBJ whole genome shotgun (WGS) entry which is preliminary data.</text>
</comment>
<proteinExistence type="predicted"/>
<evidence type="ECO:0000313" key="2">
    <source>
        <dbReference type="Proteomes" id="UP000221369"/>
    </source>
</evidence>
<sequence length="98" mass="11032">MPRSNRPRRRRRAAEHDDGDLSRLLSGWKRSEVRRGVTWNIQPVSAARALKEYICPGCGGVVEPGNPHLVAWRADGVLGDSADLAARRHWHSHCWSIS</sequence>
<reference evidence="1 2" key="1">
    <citation type="submission" date="2017-10" db="EMBL/GenBank/DDBJ databases">
        <title>Sequencing the genomes of 1000 actinobacteria strains.</title>
        <authorList>
            <person name="Klenk H.-P."/>
        </authorList>
    </citation>
    <scope>NUCLEOTIDE SEQUENCE [LARGE SCALE GENOMIC DNA]</scope>
    <source>
        <strain evidence="1 2">DSM 21798</strain>
    </source>
</reference>
<dbReference type="Proteomes" id="UP000221369">
    <property type="component" value="Unassembled WGS sequence"/>
</dbReference>
<name>A0A2A9DZF0_9MICO</name>
<evidence type="ECO:0008006" key="3">
    <source>
        <dbReference type="Google" id="ProtNLM"/>
    </source>
</evidence>
<dbReference type="RefSeq" id="WP_098409364.1">
    <property type="nucleotide sequence ID" value="NZ_PDJE01000001.1"/>
</dbReference>
<evidence type="ECO:0000313" key="1">
    <source>
        <dbReference type="EMBL" id="PFG31505.1"/>
    </source>
</evidence>
<keyword evidence="2" id="KW-1185">Reference proteome</keyword>
<dbReference type="AlphaFoldDB" id="A0A2A9DZF0"/>
<dbReference type="EMBL" id="PDJE01000001">
    <property type="protein sequence ID" value="PFG31505.1"/>
    <property type="molecule type" value="Genomic_DNA"/>
</dbReference>
<gene>
    <name evidence="1" type="ORF">ATJ78_2475</name>
</gene>
<protein>
    <recommendedName>
        <fullName evidence="3">ATP/GTP-binding protein</fullName>
    </recommendedName>
</protein>
<organism evidence="1 2">
    <name type="scientific">Paramicrobacterium agarici</name>
    <dbReference type="NCBI Taxonomy" id="630514"/>
    <lineage>
        <taxon>Bacteria</taxon>
        <taxon>Bacillati</taxon>
        <taxon>Actinomycetota</taxon>
        <taxon>Actinomycetes</taxon>
        <taxon>Micrococcales</taxon>
        <taxon>Microbacteriaceae</taxon>
        <taxon>Paramicrobacterium</taxon>
    </lineage>
</organism>